<name>A0A6I1FK71_9BACI</name>
<keyword evidence="2" id="KW-1185">Reference proteome</keyword>
<dbReference type="AlphaFoldDB" id="A0A6I1FK71"/>
<reference evidence="1 2" key="1">
    <citation type="submission" date="2019-10" db="EMBL/GenBank/DDBJ databases">
        <title>Bacillus aerolatum sp. nov., isolated from bioaerosol of sport playgrounds.</title>
        <authorList>
            <person name="Chen P."/>
            <person name="Zhang G."/>
        </authorList>
    </citation>
    <scope>NUCLEOTIDE SEQUENCE [LARGE SCALE GENOMIC DNA]</scope>
    <source>
        <strain evidence="1 2">CX253</strain>
    </source>
</reference>
<accession>A0A6I1FK71</accession>
<evidence type="ECO:0008006" key="3">
    <source>
        <dbReference type="Google" id="ProtNLM"/>
    </source>
</evidence>
<evidence type="ECO:0000313" key="2">
    <source>
        <dbReference type="Proteomes" id="UP000429595"/>
    </source>
</evidence>
<dbReference type="EMBL" id="WEIO01000004">
    <property type="protein sequence ID" value="KAB7707116.1"/>
    <property type="molecule type" value="Genomic_DNA"/>
</dbReference>
<dbReference type="Proteomes" id="UP000429595">
    <property type="component" value="Unassembled WGS sequence"/>
</dbReference>
<evidence type="ECO:0000313" key="1">
    <source>
        <dbReference type="EMBL" id="KAB7707116.1"/>
    </source>
</evidence>
<dbReference type="RefSeq" id="WP_152151054.1">
    <property type="nucleotide sequence ID" value="NZ_WEIO01000004.1"/>
</dbReference>
<protein>
    <recommendedName>
        <fullName evidence="3">DUF1832 domain-containing protein</fullName>
    </recommendedName>
</protein>
<organism evidence="1 2">
    <name type="scientific">Bacillus aerolatus</name>
    <dbReference type="NCBI Taxonomy" id="2653354"/>
    <lineage>
        <taxon>Bacteria</taxon>
        <taxon>Bacillati</taxon>
        <taxon>Bacillota</taxon>
        <taxon>Bacilli</taxon>
        <taxon>Bacillales</taxon>
        <taxon>Bacillaceae</taxon>
        <taxon>Bacillus</taxon>
    </lineage>
</organism>
<proteinExistence type="predicted"/>
<sequence>MSNRKMNLSKDGKDILDLAEAELELERPLVIKVALAKGLSSEEQTIVDASSTPKWTIPDNIIKNEEFLMFKHLIIHKANKPLNEEDVHKQMIFYIEKGLRLLKQSFQQKGSISDSRLAILN</sequence>
<gene>
    <name evidence="1" type="ORF">F9802_08885</name>
</gene>
<comment type="caution">
    <text evidence="1">The sequence shown here is derived from an EMBL/GenBank/DDBJ whole genome shotgun (WGS) entry which is preliminary data.</text>
</comment>